<dbReference type="GO" id="GO:0005789">
    <property type="term" value="C:endoplasmic reticulum membrane"/>
    <property type="evidence" value="ECO:0007669"/>
    <property type="project" value="UniProtKB-SubCell"/>
</dbReference>
<dbReference type="InterPro" id="IPR002401">
    <property type="entry name" value="Cyt_P450_E_grp-I"/>
</dbReference>
<dbReference type="AlphaFoldDB" id="A0A8X6MS82"/>
<evidence type="ECO:0000256" key="5">
    <source>
        <dbReference type="ARBA" id="ARBA00022824"/>
    </source>
</evidence>
<organism evidence="12 13">
    <name type="scientific">Nephila pilipes</name>
    <name type="common">Giant wood spider</name>
    <name type="synonym">Nephila maculata</name>
    <dbReference type="NCBI Taxonomy" id="299642"/>
    <lineage>
        <taxon>Eukaryota</taxon>
        <taxon>Metazoa</taxon>
        <taxon>Ecdysozoa</taxon>
        <taxon>Arthropoda</taxon>
        <taxon>Chelicerata</taxon>
        <taxon>Arachnida</taxon>
        <taxon>Araneae</taxon>
        <taxon>Araneomorphae</taxon>
        <taxon>Entelegynae</taxon>
        <taxon>Araneoidea</taxon>
        <taxon>Nephilidae</taxon>
        <taxon>Nephila</taxon>
    </lineage>
</organism>
<accession>A0A8X6MS82</accession>
<evidence type="ECO:0000256" key="10">
    <source>
        <dbReference type="RuleBase" id="RU000461"/>
    </source>
</evidence>
<sequence length="420" mass="49375">MLIIILTTTLCGIFFIIVKYSFWRQKYCQLMPGDRPHFFNVFGILIELVTSERPSGKYALHINAVNVLKKRVDLYKKEHLFCIWLLYEPLVLLIKADAIKEIYKSNKEMEKAWLYKVLNPIFGLGLITSFTDIFMTRVYKPWQWPYCLFRITGAYREELKSANVFFDLVARVIEEKKRQYLKTGKDCDVRKRKALLDLLLEHHFDSEMLSEEDIKEEVITFVLAGHDTTASALMWALFLIGHHQNVQVKIHDELDRVFGEDVERYATESDLNELNYLEYAIKETLRLYPTVPIFGRQIQEEMKICGHTIPKKSSCFVLTHYLHRDENVFPDPEKFDPDRFLPENAVKIPDCAYMPFSAGPRNCIGQKFALMEMKTLLSFILRSYSVKSLDPMEEEQPLMNIENQPFIPLRIRIRTRSGQE</sequence>
<dbReference type="SUPFAM" id="SSF48264">
    <property type="entry name" value="Cytochrome P450"/>
    <property type="match status" value="1"/>
</dbReference>
<dbReference type="InterPro" id="IPR050196">
    <property type="entry name" value="Cytochrome_P450_Monoox"/>
</dbReference>
<keyword evidence="4 9" id="KW-0349">Heme</keyword>
<feature type="transmembrane region" description="Helical" evidence="11">
    <location>
        <begin position="6"/>
        <end position="23"/>
    </location>
</feature>
<keyword evidence="9 10" id="KW-0479">Metal-binding</keyword>
<keyword evidence="7 10" id="KW-0503">Monooxygenase</keyword>
<feature type="transmembrane region" description="Helical" evidence="11">
    <location>
        <begin position="113"/>
        <end position="135"/>
    </location>
</feature>
<dbReference type="PROSITE" id="PS00086">
    <property type="entry name" value="CYTOCHROME_P450"/>
    <property type="match status" value="1"/>
</dbReference>
<evidence type="ECO:0000256" key="8">
    <source>
        <dbReference type="ARBA" id="ARBA00023136"/>
    </source>
</evidence>
<evidence type="ECO:0000256" key="4">
    <source>
        <dbReference type="ARBA" id="ARBA00022617"/>
    </source>
</evidence>
<protein>
    <submittedName>
        <fullName evidence="12">Cytochrome P450 4c3</fullName>
    </submittedName>
</protein>
<evidence type="ECO:0000256" key="1">
    <source>
        <dbReference type="ARBA" id="ARBA00001971"/>
    </source>
</evidence>
<dbReference type="PANTHER" id="PTHR24291">
    <property type="entry name" value="CYTOCHROME P450 FAMILY 4"/>
    <property type="match status" value="1"/>
</dbReference>
<dbReference type="PRINTS" id="PR00385">
    <property type="entry name" value="P450"/>
</dbReference>
<comment type="subcellular location">
    <subcellularLocation>
        <location evidence="2">Endoplasmic reticulum membrane</location>
    </subcellularLocation>
</comment>
<evidence type="ECO:0000256" key="3">
    <source>
        <dbReference type="ARBA" id="ARBA00010617"/>
    </source>
</evidence>
<proteinExistence type="inferred from homology"/>
<keyword evidence="11" id="KW-1133">Transmembrane helix</keyword>
<dbReference type="PANTHER" id="PTHR24291:SF189">
    <property type="entry name" value="CYTOCHROME P450 4C3-RELATED"/>
    <property type="match status" value="1"/>
</dbReference>
<dbReference type="InterPro" id="IPR036396">
    <property type="entry name" value="Cyt_P450_sf"/>
</dbReference>
<dbReference type="OrthoDB" id="2023at2759"/>
<dbReference type="Gene3D" id="1.10.630.10">
    <property type="entry name" value="Cytochrome P450"/>
    <property type="match status" value="1"/>
</dbReference>
<evidence type="ECO:0000256" key="2">
    <source>
        <dbReference type="ARBA" id="ARBA00004586"/>
    </source>
</evidence>
<dbReference type="Pfam" id="PF00067">
    <property type="entry name" value="p450"/>
    <property type="match status" value="1"/>
</dbReference>
<keyword evidence="6 9" id="KW-0408">Iron</keyword>
<dbReference type="GO" id="GO:0016705">
    <property type="term" value="F:oxidoreductase activity, acting on paired donors, with incorporation or reduction of molecular oxygen"/>
    <property type="evidence" value="ECO:0007669"/>
    <property type="project" value="InterPro"/>
</dbReference>
<evidence type="ECO:0000256" key="6">
    <source>
        <dbReference type="ARBA" id="ARBA00023004"/>
    </source>
</evidence>
<keyword evidence="8 11" id="KW-0472">Membrane</keyword>
<comment type="similarity">
    <text evidence="3 10">Belongs to the cytochrome P450 family.</text>
</comment>
<gene>
    <name evidence="12" type="primary">Cyp4c3</name>
    <name evidence="12" type="ORF">NPIL_637181</name>
</gene>
<evidence type="ECO:0000313" key="12">
    <source>
        <dbReference type="EMBL" id="GFS75092.1"/>
    </source>
</evidence>
<dbReference type="GO" id="GO:0005506">
    <property type="term" value="F:iron ion binding"/>
    <property type="evidence" value="ECO:0007669"/>
    <property type="project" value="InterPro"/>
</dbReference>
<comment type="caution">
    <text evidence="12">The sequence shown here is derived from an EMBL/GenBank/DDBJ whole genome shotgun (WGS) entry which is preliminary data.</text>
</comment>
<name>A0A8X6MS82_NEPPI</name>
<reference evidence="12" key="1">
    <citation type="submission" date="2020-08" db="EMBL/GenBank/DDBJ databases">
        <title>Multicomponent nature underlies the extraordinary mechanical properties of spider dragline silk.</title>
        <authorList>
            <person name="Kono N."/>
            <person name="Nakamura H."/>
            <person name="Mori M."/>
            <person name="Yoshida Y."/>
            <person name="Ohtoshi R."/>
            <person name="Malay A.D."/>
            <person name="Moran D.A.P."/>
            <person name="Tomita M."/>
            <person name="Numata K."/>
            <person name="Arakawa K."/>
        </authorList>
    </citation>
    <scope>NUCLEOTIDE SEQUENCE</scope>
</reference>
<dbReference type="InterPro" id="IPR017972">
    <property type="entry name" value="Cyt_P450_CS"/>
</dbReference>
<keyword evidence="5" id="KW-0256">Endoplasmic reticulum</keyword>
<dbReference type="GO" id="GO:0020037">
    <property type="term" value="F:heme binding"/>
    <property type="evidence" value="ECO:0007669"/>
    <property type="project" value="InterPro"/>
</dbReference>
<keyword evidence="10" id="KW-0560">Oxidoreductase</keyword>
<comment type="cofactor">
    <cofactor evidence="1 9">
        <name>heme</name>
        <dbReference type="ChEBI" id="CHEBI:30413"/>
    </cofactor>
</comment>
<keyword evidence="13" id="KW-1185">Reference proteome</keyword>
<dbReference type="InterPro" id="IPR001128">
    <property type="entry name" value="Cyt_P450"/>
</dbReference>
<evidence type="ECO:0000256" key="11">
    <source>
        <dbReference type="SAM" id="Phobius"/>
    </source>
</evidence>
<dbReference type="EMBL" id="BMAW01050396">
    <property type="protein sequence ID" value="GFS75092.1"/>
    <property type="molecule type" value="Genomic_DNA"/>
</dbReference>
<dbReference type="Proteomes" id="UP000887013">
    <property type="component" value="Unassembled WGS sequence"/>
</dbReference>
<dbReference type="PRINTS" id="PR00463">
    <property type="entry name" value="EP450I"/>
</dbReference>
<dbReference type="GO" id="GO:0004497">
    <property type="term" value="F:monooxygenase activity"/>
    <property type="evidence" value="ECO:0007669"/>
    <property type="project" value="UniProtKB-KW"/>
</dbReference>
<evidence type="ECO:0000313" key="13">
    <source>
        <dbReference type="Proteomes" id="UP000887013"/>
    </source>
</evidence>
<keyword evidence="11" id="KW-0812">Transmembrane</keyword>
<evidence type="ECO:0000256" key="9">
    <source>
        <dbReference type="PIRSR" id="PIRSR602401-1"/>
    </source>
</evidence>
<evidence type="ECO:0000256" key="7">
    <source>
        <dbReference type="ARBA" id="ARBA00023033"/>
    </source>
</evidence>
<feature type="binding site" description="axial binding residue" evidence="9">
    <location>
        <position position="363"/>
    </location>
    <ligand>
        <name>heme</name>
        <dbReference type="ChEBI" id="CHEBI:30413"/>
    </ligand>
    <ligandPart>
        <name>Fe</name>
        <dbReference type="ChEBI" id="CHEBI:18248"/>
    </ligandPart>
</feature>